<protein>
    <submittedName>
        <fullName evidence="5">Protein containing PAS domain S-box</fullName>
    </submittedName>
</protein>
<dbReference type="InterPro" id="IPR043128">
    <property type="entry name" value="Rev_trsase/Diguanyl_cyclase"/>
</dbReference>
<dbReference type="CDD" id="cd01948">
    <property type="entry name" value="EAL"/>
    <property type="match status" value="1"/>
</dbReference>
<dbReference type="SUPFAM" id="SSF55073">
    <property type="entry name" value="Nucleotide cyclase"/>
    <property type="match status" value="2"/>
</dbReference>
<dbReference type="InterPro" id="IPR013655">
    <property type="entry name" value="PAS_fold_3"/>
</dbReference>
<dbReference type="InterPro" id="IPR035965">
    <property type="entry name" value="PAS-like_dom_sf"/>
</dbReference>
<dbReference type="InterPro" id="IPR001633">
    <property type="entry name" value="EAL_dom"/>
</dbReference>
<feature type="domain" description="PAC" evidence="2">
    <location>
        <begin position="1201"/>
        <end position="1252"/>
    </location>
</feature>
<evidence type="ECO:0000259" key="3">
    <source>
        <dbReference type="PROSITE" id="PS50883"/>
    </source>
</evidence>
<dbReference type="InterPro" id="IPR035919">
    <property type="entry name" value="EAL_sf"/>
</dbReference>
<dbReference type="Pfam" id="PF08447">
    <property type="entry name" value="PAS_3"/>
    <property type="match status" value="1"/>
</dbReference>
<dbReference type="PROSITE" id="PS50883">
    <property type="entry name" value="EAL"/>
    <property type="match status" value="1"/>
</dbReference>
<dbReference type="PROSITE" id="PS50887">
    <property type="entry name" value="GGDEF"/>
    <property type="match status" value="2"/>
</dbReference>
<evidence type="ECO:0000313" key="5">
    <source>
        <dbReference type="EMBL" id="GAP39276.1"/>
    </source>
</evidence>
<dbReference type="InterPro" id="IPR000700">
    <property type="entry name" value="PAS-assoc_C"/>
</dbReference>
<proteinExistence type="predicted"/>
<dbReference type="SUPFAM" id="SSF53850">
    <property type="entry name" value="Periplasmic binding protein-like II"/>
    <property type="match status" value="2"/>
</dbReference>
<dbReference type="PANTHER" id="PTHR44757">
    <property type="entry name" value="DIGUANYLATE CYCLASE DGCP"/>
    <property type="match status" value="1"/>
</dbReference>
<gene>
    <name evidence="5" type="ORF">ATC1_11203</name>
</gene>
<dbReference type="InterPro" id="IPR000160">
    <property type="entry name" value="GGDEF_dom"/>
</dbReference>
<evidence type="ECO:0000259" key="4">
    <source>
        <dbReference type="PROSITE" id="PS50887"/>
    </source>
</evidence>
<dbReference type="RefSeq" id="WP_062277273.1">
    <property type="nucleotide sequence ID" value="NZ_DF968179.1"/>
</dbReference>
<dbReference type="PANTHER" id="PTHR44757:SF2">
    <property type="entry name" value="BIOFILM ARCHITECTURE MAINTENANCE PROTEIN MBAA"/>
    <property type="match status" value="1"/>
</dbReference>
<keyword evidence="1" id="KW-0812">Transmembrane</keyword>
<dbReference type="InterPro" id="IPR001610">
    <property type="entry name" value="PAC"/>
</dbReference>
<sequence>MSIRKYIRFVFPVFLIILVFFSLHIHSSKGYSSGQYTTVRVGYFISESYQDISPDGTRSGYGYEFLQRISDYADFNYDYVDCIWSECLEKLKNGEIDLLTYAGYSPEIDKFFDYSQKIMDYGYGALLVKKDDNRFFYNDFEKFDQMKVAIQKGSIRNHQLEEFARENNFSLQLIEYSSISEMQAAIENHQVDAIGISNQFVPSNYKIITRFGFDPYYAIVKQGDTELLSKLDQAITSIELDDPLFKSRLYEKYYASRNTFSIALTREEHEYIASHGPFIVAAASKRYPLSAYDPETNKYTGFENAILSDLAENIGMELQYIEVTSYVDRINKVQSGESDIMIDISYDSGLPVGSTIKKTVPYLSLPYLSISRKDFQGDNPRIIIHPSLNYAVKYVLKLPSDEVTICTVLRDCIRAVRDGSRDITYASLYETELLLKERENKDLVSTISSGFSIPISFGINSEKNPLLISILNKQIQALGSEKISDIITGLTVGQKEPVTIRSIFAKYPNLYFILFSIVIIIAVVIFIWRRKSEIMLYKMAYEDELTRLKNIRWLEKEGQAIIQANRFRNYAILSMDVDRFDVINDCYGRSIGDDIIRHTASVLQKESDYGLVPVRVKADHFVSLIPYLSMDSLNRDLLYLHHNCSAYRKGDTSITLHMNFGVYLIPDHDQMITTAINRAEIARMESKTSSSLVTFYNETMQEKLNYEKTLEDIQSQALRDHEFQIFYQPKFNMKSGSIIGAEALVRWDSKEKGFMFPSAFIPLFERNGFILQLDDYVLEETCKMIRRRSLYGQKIVPISVNQSRAHLAEEHYIDRLKFFLETYHIPKYLIELELTETALAETDNAQEIMSLMRDIGFLISIDDFGSGFSSLTLLNTVQFDIMKLDRNFLSETYISKRTKDILTHIVAMAHTLNIQVICEGIETKEQSDFLMSAGCLYAQGFYYSRPVSQADFEKKLDAASTSTNEWVYGYQQDNETNLSAQQPKTSARKMFESFLNAMYIERNSEKALSFLSSDVYIYDPTSSEGVLTKSEFGMQITNQLENNVMPYIYEIERFSEKTTPDGSEDIFAVLSIDQLNITADQNKTKLCMSASITNLSGKSYIETLHISYISDLKKDLLVENAVNERTSFNLLNEQFPGCVVGCYVSPQFPLFFFNPQLLSLFGFTMEEFREVSKNGLINLVYEDDRQKLWQTIINTPEQHEYEIDIRLMKKDGSLLWLRDRGRRIKAKNGMDAVLAVLMDITEKKKAQMELELEKTRYQVLVDCTEAIVYEYDYKKDLMLFNYKINTPQGKTPESISFPAFCQNIYQNNFIADEDRVQLVSFLQNGRSNKDFEFRLINSFESGNEYLWHRINGTVLFDDDGNPIQSIGLIINVDDEKKQISKLTDEARRDSLTGLYKKSALEYLVQKEIQNTEKGVSHAFIIIDMDEFKKVNDVCGHPYGDVILRGLGQVLLKTFRSDDIVARIGGDEFVVFVKNIKSKNQLRQKIVTFFDLMKGDFFRNFIQENGRSLCHISAGGLLCKDCQIVFSCCVGVSMFDEDGTNFDTLYGAADIALYEAKKLGHFRFVFYSSEMKKSVFGTQSGIESNSNH</sequence>
<dbReference type="PROSITE" id="PS50113">
    <property type="entry name" value="PAC"/>
    <property type="match status" value="2"/>
</dbReference>
<feature type="domain" description="PAC" evidence="2">
    <location>
        <begin position="1329"/>
        <end position="1384"/>
    </location>
</feature>
<dbReference type="InterPro" id="IPR052155">
    <property type="entry name" value="Biofilm_reg_signaling"/>
</dbReference>
<dbReference type="Pfam" id="PF00497">
    <property type="entry name" value="SBP_bac_3"/>
    <property type="match status" value="2"/>
</dbReference>
<name>A0A0K8P9H0_9CHLR</name>
<dbReference type="Proteomes" id="UP000053370">
    <property type="component" value="Unassembled WGS sequence"/>
</dbReference>
<keyword evidence="6" id="KW-1185">Reference proteome</keyword>
<dbReference type="InterPro" id="IPR000014">
    <property type="entry name" value="PAS"/>
</dbReference>
<dbReference type="SUPFAM" id="SSF55785">
    <property type="entry name" value="PYP-like sensor domain (PAS domain)"/>
    <property type="match status" value="2"/>
</dbReference>
<dbReference type="EMBL" id="DF968179">
    <property type="protein sequence ID" value="GAP39276.1"/>
    <property type="molecule type" value="Genomic_DNA"/>
</dbReference>
<reference evidence="5" key="1">
    <citation type="journal article" date="2015" name="Genome Announc.">
        <title>Draft Genome Sequence of Anaerolineae Strain TC1, a Novel Isolate from a Methanogenic Wastewater Treatment System.</title>
        <authorList>
            <person name="Matsuura N."/>
            <person name="Tourlousse D.M."/>
            <person name="Sun L."/>
            <person name="Toyonaga M."/>
            <person name="Kuroda K."/>
            <person name="Ohashi A."/>
            <person name="Cruz R."/>
            <person name="Yamaguchi T."/>
            <person name="Sekiguchi Y."/>
        </authorList>
    </citation>
    <scope>NUCLEOTIDE SEQUENCE [LARGE SCALE GENOMIC DNA]</scope>
    <source>
        <strain evidence="5">TC1</strain>
    </source>
</reference>
<dbReference type="SMART" id="SM00086">
    <property type="entry name" value="PAC"/>
    <property type="match status" value="2"/>
</dbReference>
<evidence type="ECO:0000256" key="1">
    <source>
        <dbReference type="SAM" id="Phobius"/>
    </source>
</evidence>
<dbReference type="Pfam" id="PF00563">
    <property type="entry name" value="EAL"/>
    <property type="match status" value="1"/>
</dbReference>
<dbReference type="Gene3D" id="3.30.70.270">
    <property type="match status" value="2"/>
</dbReference>
<dbReference type="STRING" id="1678840.ATC1_11203"/>
<dbReference type="Gene3D" id="3.30.450.20">
    <property type="entry name" value="PAS domain"/>
    <property type="match status" value="2"/>
</dbReference>
<dbReference type="InterPro" id="IPR029787">
    <property type="entry name" value="Nucleotide_cyclase"/>
</dbReference>
<keyword evidence="1" id="KW-1133">Transmembrane helix</keyword>
<dbReference type="SMART" id="SM00267">
    <property type="entry name" value="GGDEF"/>
    <property type="match status" value="2"/>
</dbReference>
<dbReference type="Pfam" id="PF00990">
    <property type="entry name" value="GGDEF"/>
    <property type="match status" value="2"/>
</dbReference>
<keyword evidence="1" id="KW-0472">Membrane</keyword>
<organism evidence="5">
    <name type="scientific">Flexilinea flocculi</name>
    <dbReference type="NCBI Taxonomy" id="1678840"/>
    <lineage>
        <taxon>Bacteria</taxon>
        <taxon>Bacillati</taxon>
        <taxon>Chloroflexota</taxon>
        <taxon>Anaerolineae</taxon>
        <taxon>Anaerolineales</taxon>
        <taxon>Anaerolineaceae</taxon>
        <taxon>Flexilinea</taxon>
    </lineage>
</organism>
<dbReference type="NCBIfam" id="TIGR00254">
    <property type="entry name" value="GGDEF"/>
    <property type="match status" value="2"/>
</dbReference>
<feature type="domain" description="GGDEF" evidence="4">
    <location>
        <begin position="1415"/>
        <end position="1568"/>
    </location>
</feature>
<dbReference type="SUPFAM" id="SSF141868">
    <property type="entry name" value="EAL domain-like"/>
    <property type="match status" value="1"/>
</dbReference>
<dbReference type="NCBIfam" id="TIGR00229">
    <property type="entry name" value="sensory_box"/>
    <property type="match status" value="1"/>
</dbReference>
<feature type="transmembrane region" description="Helical" evidence="1">
    <location>
        <begin position="6"/>
        <end position="25"/>
    </location>
</feature>
<feature type="domain" description="GGDEF" evidence="4">
    <location>
        <begin position="568"/>
        <end position="698"/>
    </location>
</feature>
<accession>A0A0K8P9H0</accession>
<dbReference type="CDD" id="cd00130">
    <property type="entry name" value="PAS"/>
    <property type="match status" value="1"/>
</dbReference>
<feature type="transmembrane region" description="Helical" evidence="1">
    <location>
        <begin position="510"/>
        <end position="528"/>
    </location>
</feature>
<dbReference type="CDD" id="cd01949">
    <property type="entry name" value="GGDEF"/>
    <property type="match status" value="1"/>
</dbReference>
<dbReference type="Gene3D" id="3.40.190.10">
    <property type="entry name" value="Periplasmic binding protein-like II"/>
    <property type="match status" value="4"/>
</dbReference>
<dbReference type="Gene3D" id="3.20.20.450">
    <property type="entry name" value="EAL domain"/>
    <property type="match status" value="1"/>
</dbReference>
<evidence type="ECO:0000259" key="2">
    <source>
        <dbReference type="PROSITE" id="PS50113"/>
    </source>
</evidence>
<evidence type="ECO:0000313" key="6">
    <source>
        <dbReference type="Proteomes" id="UP000053370"/>
    </source>
</evidence>
<feature type="domain" description="EAL" evidence="3">
    <location>
        <begin position="707"/>
        <end position="960"/>
    </location>
</feature>
<dbReference type="InterPro" id="IPR001638">
    <property type="entry name" value="Solute-binding_3/MltF_N"/>
</dbReference>
<dbReference type="SMART" id="SM00052">
    <property type="entry name" value="EAL"/>
    <property type="match status" value="1"/>
</dbReference>
<dbReference type="SMART" id="SM00062">
    <property type="entry name" value="PBPb"/>
    <property type="match status" value="2"/>
</dbReference>